<evidence type="ECO:0000256" key="8">
    <source>
        <dbReference type="ARBA" id="ARBA00022989"/>
    </source>
</evidence>
<evidence type="ECO:0000256" key="11">
    <source>
        <dbReference type="ARBA" id="ARBA00023224"/>
    </source>
</evidence>
<dbReference type="PROSITE" id="PS51882">
    <property type="entry name" value="G_ALPHA"/>
    <property type="match status" value="1"/>
</dbReference>
<keyword evidence="8 14" id="KW-1133">Transmembrane helix</keyword>
<evidence type="ECO:0000313" key="16">
    <source>
        <dbReference type="Proteomes" id="UP000320333"/>
    </source>
</evidence>
<evidence type="ECO:0000256" key="5">
    <source>
        <dbReference type="ARBA" id="ARBA00022723"/>
    </source>
</evidence>
<feature type="binding site" evidence="12">
    <location>
        <begin position="275"/>
        <end position="279"/>
    </location>
    <ligand>
        <name>GTP</name>
        <dbReference type="ChEBI" id="CHEBI:37565"/>
    </ligand>
</feature>
<feature type="binding site" evidence="12">
    <location>
        <begin position="344"/>
        <end position="347"/>
    </location>
    <ligand>
        <name>GTP</name>
        <dbReference type="ChEBI" id="CHEBI:37565"/>
    </ligand>
</feature>
<gene>
    <name evidence="15" type="primary">STT3</name>
    <name evidence="15" type="ORF">CcCBS67573_g09143</name>
</gene>
<dbReference type="InterPro" id="IPR011025">
    <property type="entry name" value="GproteinA_insert"/>
</dbReference>
<dbReference type="GO" id="GO:0008250">
    <property type="term" value="C:oligosaccharyltransferase complex"/>
    <property type="evidence" value="ECO:0007669"/>
    <property type="project" value="InterPro"/>
</dbReference>
<dbReference type="GO" id="GO:0031683">
    <property type="term" value="F:G-protein beta/gamma-subunit complex binding"/>
    <property type="evidence" value="ECO:0007669"/>
    <property type="project" value="InterPro"/>
</dbReference>
<evidence type="ECO:0000256" key="12">
    <source>
        <dbReference type="PIRSR" id="PIRSR601019-1"/>
    </source>
</evidence>
<dbReference type="FunFam" id="3.40.50.300:FF:000720">
    <property type="entry name" value="Guanine nucleotide-binding protein G(k) subunit alpha"/>
    <property type="match status" value="1"/>
</dbReference>
<reference evidence="15 16" key="1">
    <citation type="journal article" date="2019" name="Sci. Rep.">
        <title>Comparative genomics of chytrid fungi reveal insights into the obligate biotrophic and pathogenic lifestyle of Synchytrium endobioticum.</title>
        <authorList>
            <person name="van de Vossenberg B.T.L.H."/>
            <person name="Warris S."/>
            <person name="Nguyen H.D.T."/>
            <person name="van Gent-Pelzer M.P.E."/>
            <person name="Joly D.L."/>
            <person name="van de Geest H.C."/>
            <person name="Bonants P.J.M."/>
            <person name="Smith D.S."/>
            <person name="Levesque C.A."/>
            <person name="van der Lee T.A.J."/>
        </authorList>
    </citation>
    <scope>NUCLEOTIDE SEQUENCE [LARGE SCALE GENOMIC DNA]</scope>
    <source>
        <strain evidence="15 16">CBS 675.73</strain>
    </source>
</reference>
<dbReference type="PANTHER" id="PTHR10218">
    <property type="entry name" value="GTP-BINDING PROTEIN ALPHA SUBUNIT"/>
    <property type="match status" value="1"/>
</dbReference>
<dbReference type="OrthoDB" id="5817230at2759"/>
<feature type="binding site" evidence="13">
    <location>
        <position position="50"/>
    </location>
    <ligand>
        <name>Mg(2+)</name>
        <dbReference type="ChEBI" id="CHEBI:18420"/>
    </ligand>
</feature>
<dbReference type="EMBL" id="QEAP01000732">
    <property type="protein sequence ID" value="TPX58670.1"/>
    <property type="molecule type" value="Genomic_DNA"/>
</dbReference>
<keyword evidence="11" id="KW-0807">Transducer</keyword>
<dbReference type="InterPro" id="IPR027417">
    <property type="entry name" value="P-loop_NTPase"/>
</dbReference>
<comment type="similarity">
    <text evidence="3">Belongs to the DAD/OST2 family.</text>
</comment>
<comment type="caution">
    <text evidence="15">The sequence shown here is derived from an EMBL/GenBank/DDBJ whole genome shotgun (WGS) entry which is preliminary data.</text>
</comment>
<dbReference type="Pfam" id="PF00503">
    <property type="entry name" value="G-alpha"/>
    <property type="match status" value="1"/>
</dbReference>
<accession>A0A507E6G7</accession>
<keyword evidence="6 12" id="KW-0547">Nucleotide-binding</keyword>
<feature type="binding site" evidence="13">
    <location>
        <position position="256"/>
    </location>
    <ligand>
        <name>Mg(2+)</name>
        <dbReference type="ChEBI" id="CHEBI:18420"/>
    </ligand>
</feature>
<evidence type="ECO:0000256" key="13">
    <source>
        <dbReference type="PIRSR" id="PIRSR601019-2"/>
    </source>
</evidence>
<dbReference type="AlphaFoldDB" id="A0A507E6G7"/>
<dbReference type="UniPathway" id="UPA00378"/>
<dbReference type="SMART" id="SM00275">
    <property type="entry name" value="G_alpha"/>
    <property type="match status" value="1"/>
</dbReference>
<dbReference type="GO" id="GO:0016740">
    <property type="term" value="F:transferase activity"/>
    <property type="evidence" value="ECO:0007669"/>
    <property type="project" value="UniProtKB-KW"/>
</dbReference>
<dbReference type="InterPro" id="IPR003038">
    <property type="entry name" value="DAD/Ost2"/>
</dbReference>
<evidence type="ECO:0000256" key="4">
    <source>
        <dbReference type="ARBA" id="ARBA00022692"/>
    </source>
</evidence>
<evidence type="ECO:0000256" key="7">
    <source>
        <dbReference type="ARBA" id="ARBA00022824"/>
    </source>
</evidence>
<evidence type="ECO:0000256" key="9">
    <source>
        <dbReference type="ARBA" id="ARBA00023134"/>
    </source>
</evidence>
<dbReference type="SUPFAM" id="SSF47895">
    <property type="entry name" value="Transducin (alpha subunit), insertion domain"/>
    <property type="match status" value="1"/>
</dbReference>
<keyword evidence="16" id="KW-1185">Reference proteome</keyword>
<dbReference type="GO" id="GO:0005525">
    <property type="term" value="F:GTP binding"/>
    <property type="evidence" value="ECO:0007669"/>
    <property type="project" value="UniProtKB-KW"/>
</dbReference>
<keyword evidence="9 12" id="KW-0342">GTP-binding</keyword>
<evidence type="ECO:0000256" key="1">
    <source>
        <dbReference type="ARBA" id="ARBA00004477"/>
    </source>
</evidence>
<feature type="transmembrane region" description="Helical" evidence="14">
    <location>
        <begin position="511"/>
        <end position="528"/>
    </location>
</feature>
<dbReference type="STRING" id="246404.A0A507E6G7"/>
<comment type="subcellular location">
    <subcellularLocation>
        <location evidence="1">Endoplasmic reticulum membrane</location>
        <topology evidence="1">Multi-pass membrane protein</topology>
    </subcellularLocation>
</comment>
<dbReference type="GO" id="GO:0003924">
    <property type="term" value="F:GTPase activity"/>
    <property type="evidence" value="ECO:0007669"/>
    <property type="project" value="InterPro"/>
</dbReference>
<name>A0A507E6G7_9FUNG</name>
<protein>
    <submittedName>
        <fullName evidence="15">Dolichyl-diphosphooligosaccharide---protein glycotransferase</fullName>
    </submittedName>
</protein>
<evidence type="ECO:0000256" key="2">
    <source>
        <dbReference type="ARBA" id="ARBA00004922"/>
    </source>
</evidence>
<feature type="binding site" evidence="12">
    <location>
        <begin position="250"/>
        <end position="256"/>
    </location>
    <ligand>
        <name>GTP</name>
        <dbReference type="ChEBI" id="CHEBI:37565"/>
    </ligand>
</feature>
<evidence type="ECO:0000313" key="15">
    <source>
        <dbReference type="EMBL" id="TPX58670.1"/>
    </source>
</evidence>
<dbReference type="GO" id="GO:0005834">
    <property type="term" value="C:heterotrimeric G-protein complex"/>
    <property type="evidence" value="ECO:0007669"/>
    <property type="project" value="TreeGrafter"/>
</dbReference>
<evidence type="ECO:0000256" key="10">
    <source>
        <dbReference type="ARBA" id="ARBA00023136"/>
    </source>
</evidence>
<dbReference type="PRINTS" id="PR00318">
    <property type="entry name" value="GPROTEINA"/>
</dbReference>
<keyword evidence="13" id="KW-0460">Magnesium</keyword>
<keyword evidence="10 14" id="KW-0472">Membrane</keyword>
<dbReference type="InterPro" id="IPR001019">
    <property type="entry name" value="Gprotein_alpha_su"/>
</dbReference>
<evidence type="ECO:0000256" key="3">
    <source>
        <dbReference type="ARBA" id="ARBA00009386"/>
    </source>
</evidence>
<proteinExistence type="inferred from homology"/>
<keyword evidence="4 14" id="KW-0812">Transmembrane</keyword>
<dbReference type="CDD" id="cd00066">
    <property type="entry name" value="G-alpha"/>
    <property type="match status" value="1"/>
</dbReference>
<keyword evidence="15" id="KW-0808">Transferase</keyword>
<feature type="transmembrane region" description="Helical" evidence="14">
    <location>
        <begin position="447"/>
        <end position="467"/>
    </location>
</feature>
<dbReference type="Proteomes" id="UP000320333">
    <property type="component" value="Unassembled WGS sequence"/>
</dbReference>
<evidence type="ECO:0000256" key="6">
    <source>
        <dbReference type="ARBA" id="ARBA00022741"/>
    </source>
</evidence>
<dbReference type="GO" id="GO:0007188">
    <property type="term" value="P:adenylate cyclase-modulating G protein-coupled receptor signaling pathway"/>
    <property type="evidence" value="ECO:0007669"/>
    <property type="project" value="TreeGrafter"/>
</dbReference>
<dbReference type="GO" id="GO:0046872">
    <property type="term" value="F:metal ion binding"/>
    <property type="evidence" value="ECO:0007669"/>
    <property type="project" value="UniProtKB-KW"/>
</dbReference>
<organism evidence="15 16">
    <name type="scientific">Chytriomyces confervae</name>
    <dbReference type="NCBI Taxonomy" id="246404"/>
    <lineage>
        <taxon>Eukaryota</taxon>
        <taxon>Fungi</taxon>
        <taxon>Fungi incertae sedis</taxon>
        <taxon>Chytridiomycota</taxon>
        <taxon>Chytridiomycota incertae sedis</taxon>
        <taxon>Chytridiomycetes</taxon>
        <taxon>Chytridiales</taxon>
        <taxon>Chytriomycetaceae</taxon>
        <taxon>Chytriomyces</taxon>
    </lineage>
</organism>
<dbReference type="PANTHER" id="PTHR10218:SF302">
    <property type="entry name" value="GUANINE NUCLEOTIDE-BINDING PROTEIN ALPHA-5 SUBUNIT"/>
    <property type="match status" value="1"/>
</dbReference>
<keyword evidence="7" id="KW-0256">Endoplasmic reticulum</keyword>
<dbReference type="Gene3D" id="3.40.50.300">
    <property type="entry name" value="P-loop containing nucleotide triphosphate hydrolases"/>
    <property type="match status" value="2"/>
</dbReference>
<dbReference type="GO" id="GO:0001664">
    <property type="term" value="F:G protein-coupled receptor binding"/>
    <property type="evidence" value="ECO:0007669"/>
    <property type="project" value="TreeGrafter"/>
</dbReference>
<sequence>MGNCQSGLTPEDREAMAVTKQIDVQLKQDNEVAKQVVKLLLLGAGDTGKSTILKQMKLIHGIGFSNDERKAFKSAIMINIITSAKTLVKAMCQLKIPFGFDPGQIHDPQSQADNAYKGSCAEGLGRELGGDNTLAVSAMSIMAATLERNPVALAARNLYRKTEDENGKDTKQPACAKVIEACDVTFCFSDDITMPSDVYAAILEFWQDPGVKYCYSRSNEFQLLDACAYYLDNVERIARPDYFPTDQDILSARILTTRVTEINFQVQDIPFKVFDLGGQRSERKKWVPYFDDVKAILFLVAISSYNQVCFEDNCTNRMVESMTLFGSICNHAAFRRTAMVVFMNKIDLFRSKLETCPVSLYFPNFTEMAKGKGSTATAAAAKAESSAKPADTNQTSASVPAVIPGSAAKSTSNSNSHTKKATTAQLVLRLVSSYKSSTPRLLQLIDAYLACVMLSGVILFVYCVLVGTFPYNSFLSSFASSVGAFVLAANLRMQLNPANDFRSLSPEAAFAEYAFCSIVFYGFVVNFLG</sequence>
<feature type="transmembrane region" description="Helical" evidence="14">
    <location>
        <begin position="474"/>
        <end position="491"/>
    </location>
</feature>
<dbReference type="Pfam" id="PF02109">
    <property type="entry name" value="DAD"/>
    <property type="match status" value="1"/>
</dbReference>
<keyword evidence="5 13" id="KW-0479">Metal-binding</keyword>
<dbReference type="SUPFAM" id="SSF52540">
    <property type="entry name" value="P-loop containing nucleoside triphosphate hydrolases"/>
    <property type="match status" value="1"/>
</dbReference>
<comment type="pathway">
    <text evidence="2">Protein modification; protein glycosylation.</text>
</comment>
<evidence type="ECO:0000256" key="14">
    <source>
        <dbReference type="SAM" id="Phobius"/>
    </source>
</evidence>